<sequence length="402" mass="43098">MSTPTTPAVSAPSYKAGRISSLEGLRAVAALGIVLTHVAFQTGLDPTSPAGSLLARFDFFVPVFFALSAFLLWRRHRGDHTAGRVGRYLFSRAGRILPAYLVCVVAVILLLPEASSMSGTQILANLTLTQVYVPDALAPGLTHLWSLSVEVGFYLALPLLALSIGRLPRRGRILAILGVAVLSLTWAFLPFVEASPAEGVPNRQIWPPAYGAWFAVGMLAAEVEGRVPARVDRLLRARWLWWAVAMVTAWVAGQEWFGPVGLTHPEPAEFLRRVLAGTVFAAAVVVPHALAPGTGWLTSAPMQALGRWSYGIFLWHVALLSLAFPLLGVGPFQGGFFPVLAVTLALTIPVSAASYVLVEEPSSRWTRRLRARIRGSVPVHAPGSTHARPAAHSHASTSESPA</sequence>
<feature type="transmembrane region" description="Helical" evidence="2">
    <location>
        <begin position="24"/>
        <end position="41"/>
    </location>
</feature>
<dbReference type="EC" id="2.3.-.-" evidence="4"/>
<feature type="transmembrane region" description="Helical" evidence="2">
    <location>
        <begin position="53"/>
        <end position="73"/>
    </location>
</feature>
<evidence type="ECO:0000256" key="1">
    <source>
        <dbReference type="SAM" id="MobiDB-lite"/>
    </source>
</evidence>
<evidence type="ECO:0000313" key="5">
    <source>
        <dbReference type="Proteomes" id="UP001238805"/>
    </source>
</evidence>
<keyword evidence="2" id="KW-1133">Transmembrane helix</keyword>
<feature type="domain" description="Acyltransferase 3" evidence="3">
    <location>
        <begin position="20"/>
        <end position="353"/>
    </location>
</feature>
<keyword evidence="4" id="KW-0012">Acyltransferase</keyword>
<keyword evidence="4" id="KW-0808">Transferase</keyword>
<feature type="transmembrane region" description="Helical" evidence="2">
    <location>
        <begin position="312"/>
        <end position="330"/>
    </location>
</feature>
<dbReference type="Pfam" id="PF01757">
    <property type="entry name" value="Acyl_transf_3"/>
    <property type="match status" value="1"/>
</dbReference>
<dbReference type="InterPro" id="IPR002656">
    <property type="entry name" value="Acyl_transf_3_dom"/>
</dbReference>
<evidence type="ECO:0000259" key="3">
    <source>
        <dbReference type="Pfam" id="PF01757"/>
    </source>
</evidence>
<feature type="transmembrane region" description="Helical" evidence="2">
    <location>
        <begin position="93"/>
        <end position="111"/>
    </location>
</feature>
<evidence type="ECO:0000256" key="2">
    <source>
        <dbReference type="SAM" id="Phobius"/>
    </source>
</evidence>
<feature type="transmembrane region" description="Helical" evidence="2">
    <location>
        <begin position="171"/>
        <end position="189"/>
    </location>
</feature>
<feature type="transmembrane region" description="Helical" evidence="2">
    <location>
        <begin position="336"/>
        <end position="358"/>
    </location>
</feature>
<reference evidence="4 5" key="1">
    <citation type="submission" date="2023-05" db="EMBL/GenBank/DDBJ databases">
        <title>Corynebacterium suedekumii sp. nov. and Corynebacterium breve sp. nov. isolated from raw cow's milk.</title>
        <authorList>
            <person name="Baer M.K."/>
            <person name="Mehl L."/>
            <person name="Hellmuth R."/>
            <person name="Marke G."/>
            <person name="Lipski A."/>
        </authorList>
    </citation>
    <scope>NUCLEOTIDE SEQUENCE [LARGE SCALE GENOMIC DNA]</scope>
    <source>
        <strain evidence="4 5">LM112</strain>
    </source>
</reference>
<feature type="transmembrane region" description="Helical" evidence="2">
    <location>
        <begin position="209"/>
        <end position="227"/>
    </location>
</feature>
<organism evidence="4 5">
    <name type="scientific">Corynebacterium suedekumii</name>
    <dbReference type="NCBI Taxonomy" id="3049801"/>
    <lineage>
        <taxon>Bacteria</taxon>
        <taxon>Bacillati</taxon>
        <taxon>Actinomycetota</taxon>
        <taxon>Actinomycetes</taxon>
        <taxon>Mycobacteriales</taxon>
        <taxon>Corynebacteriaceae</taxon>
        <taxon>Corynebacterium</taxon>
    </lineage>
</organism>
<feature type="region of interest" description="Disordered" evidence="1">
    <location>
        <begin position="378"/>
        <end position="402"/>
    </location>
</feature>
<dbReference type="GO" id="GO:0016746">
    <property type="term" value="F:acyltransferase activity"/>
    <property type="evidence" value="ECO:0007669"/>
    <property type="project" value="UniProtKB-KW"/>
</dbReference>
<dbReference type="PANTHER" id="PTHR23028">
    <property type="entry name" value="ACETYLTRANSFERASE"/>
    <property type="match status" value="1"/>
</dbReference>
<dbReference type="RefSeq" id="WP_284875398.1">
    <property type="nucleotide sequence ID" value="NZ_CP126970.1"/>
</dbReference>
<proteinExistence type="predicted"/>
<keyword evidence="2" id="KW-0812">Transmembrane</keyword>
<dbReference type="EMBL" id="CP126970">
    <property type="protein sequence ID" value="WIM70818.1"/>
    <property type="molecule type" value="Genomic_DNA"/>
</dbReference>
<evidence type="ECO:0000313" key="4">
    <source>
        <dbReference type="EMBL" id="WIM70818.1"/>
    </source>
</evidence>
<name>A0ABY8VRK4_9CORY</name>
<feature type="transmembrane region" description="Helical" evidence="2">
    <location>
        <begin position="144"/>
        <end position="164"/>
    </location>
</feature>
<protein>
    <submittedName>
        <fullName evidence="4">Acyltransferase</fullName>
        <ecNumber evidence="4">2.3.-.-</ecNumber>
    </submittedName>
</protein>
<keyword evidence="5" id="KW-1185">Reference proteome</keyword>
<dbReference type="PANTHER" id="PTHR23028:SF53">
    <property type="entry name" value="ACYL_TRANSF_3 DOMAIN-CONTAINING PROTEIN"/>
    <property type="match status" value="1"/>
</dbReference>
<feature type="transmembrane region" description="Helical" evidence="2">
    <location>
        <begin position="239"/>
        <end position="258"/>
    </location>
</feature>
<accession>A0ABY8VRK4</accession>
<dbReference type="InterPro" id="IPR050879">
    <property type="entry name" value="Acyltransferase_3"/>
</dbReference>
<feature type="transmembrane region" description="Helical" evidence="2">
    <location>
        <begin position="270"/>
        <end position="291"/>
    </location>
</feature>
<dbReference type="Proteomes" id="UP001238805">
    <property type="component" value="Chromosome"/>
</dbReference>
<keyword evidence="2" id="KW-0472">Membrane</keyword>
<gene>
    <name evidence="4" type="ORF">QP029_03055</name>
</gene>